<dbReference type="InterPro" id="IPR019050">
    <property type="entry name" value="FDF_dom"/>
</dbReference>
<dbReference type="PANTHER" id="PTHR13586:SF0">
    <property type="entry name" value="TRAILER HITCH, ISOFORM H"/>
    <property type="match status" value="1"/>
</dbReference>
<protein>
    <submittedName>
        <fullName evidence="10">Protein LSM14 homolog A-like</fullName>
    </submittedName>
</protein>
<feature type="domain" description="DFDF" evidence="5">
    <location>
        <begin position="286"/>
        <end position="322"/>
    </location>
</feature>
<comment type="similarity">
    <text evidence="1">Belongs to the LSM14 family.</text>
</comment>
<reference evidence="10" key="1">
    <citation type="submission" date="2025-08" db="UniProtKB">
        <authorList>
            <consortium name="RefSeq"/>
        </authorList>
    </citation>
    <scope>IDENTIFICATION</scope>
</reference>
<feature type="domain" description="TFG box profile" evidence="7">
    <location>
        <begin position="385"/>
        <end position="405"/>
    </location>
</feature>
<dbReference type="PROSITE" id="PS51512">
    <property type="entry name" value="DFDF"/>
    <property type="match status" value="1"/>
</dbReference>
<dbReference type="SUPFAM" id="SSF50182">
    <property type="entry name" value="Sm-like ribonucleoproteins"/>
    <property type="match status" value="1"/>
</dbReference>
<feature type="domain" description="Sm" evidence="8">
    <location>
        <begin position="1"/>
        <end position="82"/>
    </location>
</feature>
<feature type="domain" description="FFD box profile" evidence="6">
    <location>
        <begin position="361"/>
        <end position="377"/>
    </location>
</feature>
<feature type="compositionally biased region" description="Basic and acidic residues" evidence="4">
    <location>
        <begin position="337"/>
        <end position="346"/>
    </location>
</feature>
<feature type="region of interest" description="Disordered" evidence="4">
    <location>
        <begin position="424"/>
        <end position="465"/>
    </location>
</feature>
<dbReference type="GeneID" id="106815279"/>
<evidence type="ECO:0000259" key="6">
    <source>
        <dbReference type="PROSITE" id="PS51513"/>
    </source>
</evidence>
<evidence type="ECO:0000256" key="4">
    <source>
        <dbReference type="SAM" id="MobiDB-lite"/>
    </source>
</evidence>
<dbReference type="PANTHER" id="PTHR13586">
    <property type="entry name" value="SCD6 PROTEIN-RELATED"/>
    <property type="match status" value="1"/>
</dbReference>
<dbReference type="InterPro" id="IPR025768">
    <property type="entry name" value="TFG_box"/>
</dbReference>
<dbReference type="InterPro" id="IPR010920">
    <property type="entry name" value="LSM_dom_sf"/>
</dbReference>
<dbReference type="Proteomes" id="UP000695022">
    <property type="component" value="Unplaced"/>
</dbReference>
<keyword evidence="9" id="KW-1185">Reference proteome</keyword>
<evidence type="ECO:0000259" key="7">
    <source>
        <dbReference type="PROSITE" id="PS51536"/>
    </source>
</evidence>
<dbReference type="SMART" id="SM01271">
    <property type="entry name" value="LSM14"/>
    <property type="match status" value="1"/>
</dbReference>
<gene>
    <name evidence="10" type="primary">LOC106815279</name>
</gene>
<feature type="region of interest" description="Disordered" evidence="4">
    <location>
        <begin position="132"/>
        <end position="297"/>
    </location>
</feature>
<evidence type="ECO:0000256" key="2">
    <source>
        <dbReference type="PROSITE-ProRule" id="PRU00846"/>
    </source>
</evidence>
<dbReference type="CDD" id="cd01736">
    <property type="entry name" value="LSm14_N"/>
    <property type="match status" value="1"/>
</dbReference>
<dbReference type="InterPro" id="IPR025762">
    <property type="entry name" value="DFDF"/>
</dbReference>
<proteinExistence type="inferred from homology"/>
<name>A0ABM1ESP4_PRICU</name>
<feature type="compositionally biased region" description="Basic and acidic residues" evidence="4">
    <location>
        <begin position="287"/>
        <end position="296"/>
    </location>
</feature>
<dbReference type="RefSeq" id="XP_014675215.1">
    <property type="nucleotide sequence ID" value="XM_014819729.1"/>
</dbReference>
<dbReference type="PROSITE" id="PS51513">
    <property type="entry name" value="FFD"/>
    <property type="match status" value="1"/>
</dbReference>
<feature type="compositionally biased region" description="Gly residues" evidence="4">
    <location>
        <begin position="424"/>
        <end position="450"/>
    </location>
</feature>
<dbReference type="SMART" id="SM01199">
    <property type="entry name" value="FDF"/>
    <property type="match status" value="1"/>
</dbReference>
<dbReference type="PROSITE" id="PS51536">
    <property type="entry name" value="TFG"/>
    <property type="match status" value="1"/>
</dbReference>
<feature type="compositionally biased region" description="Polar residues" evidence="4">
    <location>
        <begin position="163"/>
        <end position="188"/>
    </location>
</feature>
<dbReference type="InterPro" id="IPR025761">
    <property type="entry name" value="FFD_box"/>
</dbReference>
<dbReference type="Pfam" id="PF09532">
    <property type="entry name" value="FDF"/>
    <property type="match status" value="1"/>
</dbReference>
<sequence>MSGGGTPYLGSKISLISKSEIRYEGILYTIDAVESTVALAKVRSFGTEDRPTERPVAPREEVYEYIIFRGSDIKDLRVCEPPKPQPQLKSGLAQDPAIVQHSVAVTAGGQASSSFQPSFGVGGAPTSSFGPFGGLPYQYPGPGAIGQPSHQGLQPSQRPPSEGSRSLTPPINRASPTVDQGVQATEPLQKQDRKAVGTPVIRGRQSPSTQHGGHKQHLQQQQQQQQQNYSGAHQRRDNRDGRDNRDNRERSQQSERGRRPPGRGESYSRGRGRGGRGLSGRPGQPTKPKDRIKFEGEFDFEAENAKFHKEELEEEFQKLKLNSPLPVAVTEKVALNGDEKKEKEDSGNETQVDTHEEDDAMFYDKTKSFFDTISCEATERLKGKHDKSSWRQERALNNETFGVGSTNAYNRRGYYRGRGGYGGGYRRGGYGYRNDGYRGGNRGRGYGRGRGAPRNDLRQAQATQD</sequence>
<evidence type="ECO:0000259" key="5">
    <source>
        <dbReference type="PROSITE" id="PS51512"/>
    </source>
</evidence>
<evidence type="ECO:0000313" key="10">
    <source>
        <dbReference type="RefSeq" id="XP_014675215.1"/>
    </source>
</evidence>
<evidence type="ECO:0000259" key="8">
    <source>
        <dbReference type="PROSITE" id="PS52002"/>
    </source>
</evidence>
<feature type="region of interest" description="Disordered" evidence="4">
    <location>
        <begin position="334"/>
        <end position="359"/>
    </location>
</feature>
<evidence type="ECO:0000256" key="1">
    <source>
        <dbReference type="ARBA" id="ARBA00010415"/>
    </source>
</evidence>
<dbReference type="Gene3D" id="2.30.30.100">
    <property type="match status" value="1"/>
</dbReference>
<feature type="compositionally biased region" description="Basic and acidic residues" evidence="4">
    <location>
        <begin position="234"/>
        <end position="258"/>
    </location>
</feature>
<feature type="short sequence motif" description="FFD box" evidence="2">
    <location>
        <begin position="361"/>
        <end position="377"/>
    </location>
</feature>
<evidence type="ECO:0000256" key="3">
    <source>
        <dbReference type="PROSITE-ProRule" id="PRU00869"/>
    </source>
</evidence>
<dbReference type="InterPro" id="IPR025609">
    <property type="entry name" value="Lsm14-like_N"/>
</dbReference>
<evidence type="ECO:0000313" key="9">
    <source>
        <dbReference type="Proteomes" id="UP000695022"/>
    </source>
</evidence>
<organism evidence="9 10">
    <name type="scientific">Priapulus caudatus</name>
    <name type="common">Priapulid worm</name>
    <dbReference type="NCBI Taxonomy" id="37621"/>
    <lineage>
        <taxon>Eukaryota</taxon>
        <taxon>Metazoa</taxon>
        <taxon>Ecdysozoa</taxon>
        <taxon>Scalidophora</taxon>
        <taxon>Priapulida</taxon>
        <taxon>Priapulimorpha</taxon>
        <taxon>Priapulimorphida</taxon>
        <taxon>Priapulidae</taxon>
        <taxon>Priapulus</taxon>
    </lineage>
</organism>
<dbReference type="InterPro" id="IPR047575">
    <property type="entry name" value="Sm"/>
</dbReference>
<dbReference type="Pfam" id="PF12701">
    <property type="entry name" value="LSM14"/>
    <property type="match status" value="1"/>
</dbReference>
<accession>A0ABM1ESP4</accession>
<dbReference type="PROSITE" id="PS52002">
    <property type="entry name" value="SM"/>
    <property type="match status" value="1"/>
</dbReference>
<feature type="short sequence motif" description="TFG box" evidence="3">
    <location>
        <begin position="385"/>
        <end position="405"/>
    </location>
</feature>